<dbReference type="RefSeq" id="WP_109325092.1">
    <property type="nucleotide sequence ID" value="NZ_CP029352.1"/>
</dbReference>
<dbReference type="InterPro" id="IPR021800">
    <property type="entry name" value="DUF3369"/>
</dbReference>
<dbReference type="InterPro" id="IPR029787">
    <property type="entry name" value="Nucleotide_cyclase"/>
</dbReference>
<dbReference type="InterPro" id="IPR050469">
    <property type="entry name" value="Diguanylate_Cyclase"/>
</dbReference>
<dbReference type="InterPro" id="IPR001789">
    <property type="entry name" value="Sig_transdc_resp-reg_receiver"/>
</dbReference>
<dbReference type="GO" id="GO:0016301">
    <property type="term" value="F:kinase activity"/>
    <property type="evidence" value="ECO:0007669"/>
    <property type="project" value="UniProtKB-KW"/>
</dbReference>
<keyword evidence="7" id="KW-0418">Kinase</keyword>
<dbReference type="SUPFAM" id="SSF52172">
    <property type="entry name" value="CheY-like"/>
    <property type="match status" value="1"/>
</dbReference>
<dbReference type="NCBIfam" id="TIGR00254">
    <property type="entry name" value="GGDEF"/>
    <property type="match status" value="1"/>
</dbReference>
<keyword evidence="7" id="KW-0808">Transferase</keyword>
<evidence type="ECO:0000256" key="2">
    <source>
        <dbReference type="ARBA" id="ARBA00034247"/>
    </source>
</evidence>
<dbReference type="SMART" id="SM00267">
    <property type="entry name" value="GGDEF"/>
    <property type="match status" value="1"/>
</dbReference>
<feature type="coiled-coil region" evidence="4">
    <location>
        <begin position="319"/>
        <end position="353"/>
    </location>
</feature>
<dbReference type="SUPFAM" id="SSF55073">
    <property type="entry name" value="Nucleotide cyclase"/>
    <property type="match status" value="1"/>
</dbReference>
<evidence type="ECO:0000256" key="4">
    <source>
        <dbReference type="SAM" id="Coils"/>
    </source>
</evidence>
<dbReference type="AlphaFoldDB" id="A0A2S2CMJ0"/>
<evidence type="ECO:0000259" key="5">
    <source>
        <dbReference type="PROSITE" id="PS50110"/>
    </source>
</evidence>
<dbReference type="Gene3D" id="3.30.70.270">
    <property type="match status" value="1"/>
</dbReference>
<dbReference type="GO" id="GO:0043709">
    <property type="term" value="P:cell adhesion involved in single-species biofilm formation"/>
    <property type="evidence" value="ECO:0007669"/>
    <property type="project" value="TreeGrafter"/>
</dbReference>
<feature type="domain" description="GGDEF" evidence="6">
    <location>
        <begin position="381"/>
        <end position="514"/>
    </location>
</feature>
<organism evidence="7 8">
    <name type="scientific">Azospirillum thermophilum</name>
    <dbReference type="NCBI Taxonomy" id="2202148"/>
    <lineage>
        <taxon>Bacteria</taxon>
        <taxon>Pseudomonadati</taxon>
        <taxon>Pseudomonadota</taxon>
        <taxon>Alphaproteobacteria</taxon>
        <taxon>Rhodospirillales</taxon>
        <taxon>Azospirillaceae</taxon>
        <taxon>Azospirillum</taxon>
    </lineage>
</organism>
<keyword evidence="8" id="KW-1185">Reference proteome</keyword>
<dbReference type="OrthoDB" id="7326651at2"/>
<dbReference type="GO" id="GO:0005886">
    <property type="term" value="C:plasma membrane"/>
    <property type="evidence" value="ECO:0007669"/>
    <property type="project" value="TreeGrafter"/>
</dbReference>
<accession>A0A2S2CMJ0</accession>
<protein>
    <recommendedName>
        <fullName evidence="1">diguanylate cyclase</fullName>
        <ecNumber evidence="1">2.7.7.65</ecNumber>
    </recommendedName>
</protein>
<dbReference type="EMBL" id="CP029352">
    <property type="protein sequence ID" value="AWK85676.1"/>
    <property type="molecule type" value="Genomic_DNA"/>
</dbReference>
<evidence type="ECO:0000256" key="1">
    <source>
        <dbReference type="ARBA" id="ARBA00012528"/>
    </source>
</evidence>
<reference evidence="8" key="1">
    <citation type="submission" date="2018-05" db="EMBL/GenBank/DDBJ databases">
        <title>Azospirillum thermophila sp. nov., a novel isolated from hot spring.</title>
        <authorList>
            <person name="Zhao Z."/>
        </authorList>
    </citation>
    <scope>NUCLEOTIDE SEQUENCE [LARGE SCALE GENOMIC DNA]</scope>
    <source>
        <strain evidence="8">CFH 70021</strain>
    </source>
</reference>
<dbReference type="Gene3D" id="3.40.50.2300">
    <property type="match status" value="1"/>
</dbReference>
<dbReference type="FunFam" id="3.30.70.270:FF:000001">
    <property type="entry name" value="Diguanylate cyclase domain protein"/>
    <property type="match status" value="1"/>
</dbReference>
<dbReference type="Pfam" id="PF11849">
    <property type="entry name" value="DUF3369"/>
    <property type="match status" value="1"/>
</dbReference>
<dbReference type="GO" id="GO:1902201">
    <property type="term" value="P:negative regulation of bacterial-type flagellum-dependent cell motility"/>
    <property type="evidence" value="ECO:0007669"/>
    <property type="project" value="TreeGrafter"/>
</dbReference>
<dbReference type="CDD" id="cd01949">
    <property type="entry name" value="GGDEF"/>
    <property type="match status" value="1"/>
</dbReference>
<sequence length="515" mass="56209">MSNDFLFAAEDESLPAPPPVPAEEAEPWLVLVVDDEPEVHAVTRLALSKLRFQGRRLRLISAASAEEATEILRCVDDIAIVLLDVVMETGDAGLQLVRTIREDLGNQTVRIILRTGQPGQAPEEDIILAYDINDYKSKTDLTAKKLFTTVVTALRSYAGLRELEASRRGLQQIIRSADTLFELRSMPAFAAGVLDQLSRLLRARPDAVLYAQRGGCDGCGDDPAAGSACVLAGAGRYAGISGDPALLLPPPVAESLARTFTERRSVFGPETASLHIRVPEGPEVAALIHTERPLDPVDRALMEVFAAKIAVGFVNIRLYERLREANETLEARVAERTRALEEANAKLNRLATQDPLTGVLNRRRFLELARMEMRRAKRHRRALSLFLLDLDRFKQVNDTHGHAAGDEVLCTVVARARAVLRDADQVARFGGEEFVVLLPETDEDGALAVAERLRRAIAGLPVDVDGLPVQVTASIGVASWAAAEPSLEHTLRRADAALYEAKQAGRNRVCRAAAV</sequence>
<dbReference type="EC" id="2.7.7.65" evidence="1"/>
<proteinExistence type="predicted"/>
<feature type="modified residue" description="4-aspartylphosphate" evidence="3">
    <location>
        <position position="84"/>
    </location>
</feature>
<dbReference type="InterPro" id="IPR000160">
    <property type="entry name" value="GGDEF_dom"/>
</dbReference>
<name>A0A2S2CMJ0_9PROT</name>
<evidence type="ECO:0000256" key="3">
    <source>
        <dbReference type="PROSITE-ProRule" id="PRU00169"/>
    </source>
</evidence>
<dbReference type="PROSITE" id="PS50110">
    <property type="entry name" value="RESPONSE_REGULATORY"/>
    <property type="match status" value="1"/>
</dbReference>
<dbReference type="PANTHER" id="PTHR45138">
    <property type="entry name" value="REGULATORY COMPONENTS OF SENSORY TRANSDUCTION SYSTEM"/>
    <property type="match status" value="1"/>
</dbReference>
<keyword evidence="4" id="KW-0175">Coiled coil</keyword>
<dbReference type="PANTHER" id="PTHR45138:SF9">
    <property type="entry name" value="DIGUANYLATE CYCLASE DGCM-RELATED"/>
    <property type="match status" value="1"/>
</dbReference>
<keyword evidence="3" id="KW-0597">Phosphoprotein</keyword>
<dbReference type="InterPro" id="IPR043128">
    <property type="entry name" value="Rev_trsase/Diguanyl_cyclase"/>
</dbReference>
<dbReference type="GO" id="GO:0052621">
    <property type="term" value="F:diguanylate cyclase activity"/>
    <property type="evidence" value="ECO:0007669"/>
    <property type="project" value="UniProtKB-EC"/>
</dbReference>
<dbReference type="Proteomes" id="UP000245629">
    <property type="component" value="Chromosome 1"/>
</dbReference>
<comment type="catalytic activity">
    <reaction evidence="2">
        <text>2 GTP = 3',3'-c-di-GMP + 2 diphosphate</text>
        <dbReference type="Rhea" id="RHEA:24898"/>
        <dbReference type="ChEBI" id="CHEBI:33019"/>
        <dbReference type="ChEBI" id="CHEBI:37565"/>
        <dbReference type="ChEBI" id="CHEBI:58805"/>
        <dbReference type="EC" id="2.7.7.65"/>
    </reaction>
</comment>
<evidence type="ECO:0000313" key="7">
    <source>
        <dbReference type="EMBL" id="AWK85676.1"/>
    </source>
</evidence>
<feature type="domain" description="Response regulatory" evidence="5">
    <location>
        <begin position="29"/>
        <end position="153"/>
    </location>
</feature>
<evidence type="ECO:0000313" key="8">
    <source>
        <dbReference type="Proteomes" id="UP000245629"/>
    </source>
</evidence>
<gene>
    <name evidence="7" type="ORF">DEW08_05420</name>
</gene>
<dbReference type="KEGG" id="azz:DEW08_05420"/>
<dbReference type="PROSITE" id="PS50887">
    <property type="entry name" value="GGDEF"/>
    <property type="match status" value="1"/>
</dbReference>
<dbReference type="InterPro" id="IPR011006">
    <property type="entry name" value="CheY-like_superfamily"/>
</dbReference>
<evidence type="ECO:0000259" key="6">
    <source>
        <dbReference type="PROSITE" id="PS50887"/>
    </source>
</evidence>
<dbReference type="GO" id="GO:0000160">
    <property type="term" value="P:phosphorelay signal transduction system"/>
    <property type="evidence" value="ECO:0007669"/>
    <property type="project" value="InterPro"/>
</dbReference>
<dbReference type="Pfam" id="PF00990">
    <property type="entry name" value="GGDEF"/>
    <property type="match status" value="1"/>
</dbReference>